<evidence type="ECO:0000256" key="13">
    <source>
        <dbReference type="SAM" id="MobiDB-lite"/>
    </source>
</evidence>
<evidence type="ECO:0000313" key="16">
    <source>
        <dbReference type="EMBL" id="TQB71220.1"/>
    </source>
</evidence>
<feature type="transmembrane region" description="Helical" evidence="14">
    <location>
        <begin position="1318"/>
        <end position="1341"/>
    </location>
</feature>
<evidence type="ECO:0000256" key="11">
    <source>
        <dbReference type="ARBA" id="ARBA00022989"/>
    </source>
</evidence>
<feature type="region of interest" description="Disordered" evidence="13">
    <location>
        <begin position="1"/>
        <end position="25"/>
    </location>
</feature>
<dbReference type="InterPro" id="IPR013083">
    <property type="entry name" value="Znf_RING/FYVE/PHD"/>
</dbReference>
<feature type="transmembrane region" description="Helical" evidence="14">
    <location>
        <begin position="749"/>
        <end position="773"/>
    </location>
</feature>
<comment type="catalytic activity">
    <reaction evidence="1">
        <text>S-ubiquitinyl-[E2 ubiquitin-conjugating enzyme]-L-cysteine + [acceptor protein]-L-lysine = [E2 ubiquitin-conjugating enzyme]-L-cysteine + N(6)-ubiquitinyl-[acceptor protein]-L-lysine.</text>
        <dbReference type="EC" id="2.3.2.27"/>
    </reaction>
</comment>
<dbReference type="SMART" id="SM00744">
    <property type="entry name" value="RINGv"/>
    <property type="match status" value="1"/>
</dbReference>
<dbReference type="FunFam" id="3.30.40.10:FF:000287">
    <property type="entry name" value="RING finger membrane protein"/>
    <property type="match status" value="1"/>
</dbReference>
<dbReference type="InterPro" id="IPR056521">
    <property type="entry name" value="MARCHF6-like_C"/>
</dbReference>
<feature type="compositionally biased region" description="Polar residues" evidence="13">
    <location>
        <begin position="539"/>
        <end position="548"/>
    </location>
</feature>
<evidence type="ECO:0000256" key="4">
    <source>
        <dbReference type="ARBA" id="ARBA00012483"/>
    </source>
</evidence>
<dbReference type="EC" id="2.3.2.27" evidence="4"/>
<feature type="transmembrane region" description="Helical" evidence="14">
    <location>
        <begin position="1153"/>
        <end position="1173"/>
    </location>
</feature>
<feature type="transmembrane region" description="Helical" evidence="14">
    <location>
        <begin position="780"/>
        <end position="799"/>
    </location>
</feature>
<evidence type="ECO:0000256" key="8">
    <source>
        <dbReference type="ARBA" id="ARBA00022771"/>
    </source>
</evidence>
<feature type="transmembrane region" description="Helical" evidence="14">
    <location>
        <begin position="1545"/>
        <end position="1566"/>
    </location>
</feature>
<dbReference type="PANTHER" id="PTHR13145:SF0">
    <property type="entry name" value="E3 UBIQUITIN-PROTEIN LIGASE MARCHF6"/>
    <property type="match status" value="1"/>
</dbReference>
<feature type="transmembrane region" description="Helical" evidence="14">
    <location>
        <begin position="1461"/>
        <end position="1479"/>
    </location>
</feature>
<dbReference type="GO" id="GO:0005789">
    <property type="term" value="C:endoplasmic reticulum membrane"/>
    <property type="evidence" value="ECO:0007669"/>
    <property type="project" value="TreeGrafter"/>
</dbReference>
<feature type="region of interest" description="Disordered" evidence="13">
    <location>
        <begin position="367"/>
        <end position="391"/>
    </location>
</feature>
<dbReference type="Pfam" id="PF23113">
    <property type="entry name" value="MARCHF6_C"/>
    <property type="match status" value="1"/>
</dbReference>
<feature type="transmembrane region" description="Helical" evidence="14">
    <location>
        <begin position="1056"/>
        <end position="1074"/>
    </location>
</feature>
<dbReference type="Gene3D" id="3.30.40.10">
    <property type="entry name" value="Zinc/RING finger domain, C3HC4 (zinc finger)"/>
    <property type="match status" value="1"/>
</dbReference>
<feature type="compositionally biased region" description="Basic and acidic residues" evidence="13">
    <location>
        <begin position="1"/>
        <end position="12"/>
    </location>
</feature>
<dbReference type="CDD" id="cd16702">
    <property type="entry name" value="RING_CH-C4HC3_MARCH6"/>
    <property type="match status" value="1"/>
</dbReference>
<feature type="compositionally biased region" description="Basic and acidic residues" evidence="13">
    <location>
        <begin position="368"/>
        <end position="380"/>
    </location>
</feature>
<dbReference type="EMBL" id="VIFY01000085">
    <property type="protein sequence ID" value="TQB71220.1"/>
    <property type="molecule type" value="Genomic_DNA"/>
</dbReference>
<keyword evidence="7" id="KW-0479">Metal-binding</keyword>
<dbReference type="InterPro" id="IPR057211">
    <property type="entry name" value="DUF7889"/>
</dbReference>
<organism evidence="16 17">
    <name type="scientific">Monascus purpureus</name>
    <name type="common">Red mold</name>
    <name type="synonym">Monascus anka</name>
    <dbReference type="NCBI Taxonomy" id="5098"/>
    <lineage>
        <taxon>Eukaryota</taxon>
        <taxon>Fungi</taxon>
        <taxon>Dikarya</taxon>
        <taxon>Ascomycota</taxon>
        <taxon>Pezizomycotina</taxon>
        <taxon>Eurotiomycetes</taxon>
        <taxon>Eurotiomycetidae</taxon>
        <taxon>Eurotiales</taxon>
        <taxon>Aspergillaceae</taxon>
        <taxon>Monascus</taxon>
    </lineage>
</organism>
<feature type="compositionally biased region" description="Basic and acidic residues" evidence="13">
    <location>
        <begin position="561"/>
        <end position="572"/>
    </location>
</feature>
<keyword evidence="11 14" id="KW-1133">Transmembrane helix</keyword>
<feature type="compositionally biased region" description="Polar residues" evidence="13">
    <location>
        <begin position="598"/>
        <end position="615"/>
    </location>
</feature>
<feature type="transmembrane region" description="Helical" evidence="14">
    <location>
        <begin position="124"/>
        <end position="143"/>
    </location>
</feature>
<evidence type="ECO:0000259" key="15">
    <source>
        <dbReference type="PROSITE" id="PS51292"/>
    </source>
</evidence>
<reference evidence="16 17" key="1">
    <citation type="submission" date="2019-06" db="EMBL/GenBank/DDBJ databases">
        <title>Wine fermentation using esterase from Monascus purpureus.</title>
        <authorList>
            <person name="Geng C."/>
            <person name="Zhang Y."/>
        </authorList>
    </citation>
    <scope>NUCLEOTIDE SEQUENCE [LARGE SCALE GENOMIC DNA]</scope>
    <source>
        <strain evidence="16">HQ1</strain>
    </source>
</reference>
<feature type="domain" description="RING-CH-type" evidence="15">
    <location>
        <begin position="35"/>
        <end position="96"/>
    </location>
</feature>
<feature type="transmembrane region" description="Helical" evidence="14">
    <location>
        <begin position="1115"/>
        <end position="1141"/>
    </location>
</feature>
<feature type="transmembrane region" description="Helical" evidence="14">
    <location>
        <begin position="1009"/>
        <end position="1036"/>
    </location>
</feature>
<evidence type="ECO:0000256" key="14">
    <source>
        <dbReference type="SAM" id="Phobius"/>
    </source>
</evidence>
<dbReference type="Proteomes" id="UP000319663">
    <property type="component" value="Unassembled WGS sequence"/>
</dbReference>
<name>A0A507QTS6_MONPU</name>
<feature type="transmembrane region" description="Helical" evidence="14">
    <location>
        <begin position="718"/>
        <end position="743"/>
    </location>
</feature>
<comment type="caution">
    <text evidence="16">The sequence shown here is derived from an EMBL/GenBank/DDBJ whole genome shotgun (WGS) entry which is preliminary data.</text>
</comment>
<dbReference type="PROSITE" id="PS51292">
    <property type="entry name" value="ZF_RING_CH"/>
    <property type="match status" value="1"/>
</dbReference>
<comment type="subcellular location">
    <subcellularLocation>
        <location evidence="2">Membrane</location>
        <topology evidence="2">Multi-pass membrane protein</topology>
    </subcellularLocation>
</comment>
<comment type="pathway">
    <text evidence="3">Protein modification; protein ubiquitination.</text>
</comment>
<feature type="transmembrane region" description="Helical" evidence="14">
    <location>
        <begin position="1500"/>
        <end position="1525"/>
    </location>
</feature>
<feature type="compositionally biased region" description="Basic and acidic residues" evidence="13">
    <location>
        <begin position="582"/>
        <end position="595"/>
    </location>
</feature>
<feature type="transmembrane region" description="Helical" evidence="14">
    <location>
        <begin position="959"/>
        <end position="977"/>
    </location>
</feature>
<dbReference type="SUPFAM" id="SSF57850">
    <property type="entry name" value="RING/U-box"/>
    <property type="match status" value="1"/>
</dbReference>
<dbReference type="InterPro" id="IPR011016">
    <property type="entry name" value="Znf_RING-CH"/>
</dbReference>
<evidence type="ECO:0000256" key="3">
    <source>
        <dbReference type="ARBA" id="ARBA00004906"/>
    </source>
</evidence>
<evidence type="ECO:0000256" key="5">
    <source>
        <dbReference type="ARBA" id="ARBA00022679"/>
    </source>
</evidence>
<dbReference type="PANTHER" id="PTHR13145">
    <property type="entry name" value="SSM4 PROTEIN"/>
    <property type="match status" value="1"/>
</dbReference>
<evidence type="ECO:0000256" key="1">
    <source>
        <dbReference type="ARBA" id="ARBA00000900"/>
    </source>
</evidence>
<evidence type="ECO:0000256" key="2">
    <source>
        <dbReference type="ARBA" id="ARBA00004141"/>
    </source>
</evidence>
<evidence type="ECO:0000256" key="7">
    <source>
        <dbReference type="ARBA" id="ARBA00022723"/>
    </source>
</evidence>
<evidence type="ECO:0000256" key="6">
    <source>
        <dbReference type="ARBA" id="ARBA00022692"/>
    </source>
</evidence>
<keyword evidence="9" id="KW-0833">Ubl conjugation pathway</keyword>
<dbReference type="GO" id="GO:0036503">
    <property type="term" value="P:ERAD pathway"/>
    <property type="evidence" value="ECO:0007669"/>
    <property type="project" value="TreeGrafter"/>
</dbReference>
<dbReference type="STRING" id="5098.A0A507QTS6"/>
<dbReference type="Pfam" id="PF12906">
    <property type="entry name" value="RINGv"/>
    <property type="match status" value="1"/>
</dbReference>
<dbReference type="OrthoDB" id="1108038at2759"/>
<evidence type="ECO:0000256" key="10">
    <source>
        <dbReference type="ARBA" id="ARBA00022833"/>
    </source>
</evidence>
<keyword evidence="6 14" id="KW-0812">Transmembrane</keyword>
<accession>A0A507QTS6</accession>
<dbReference type="GO" id="GO:0008270">
    <property type="term" value="F:zinc ion binding"/>
    <property type="evidence" value="ECO:0007669"/>
    <property type="project" value="UniProtKB-KW"/>
</dbReference>
<proteinExistence type="predicted"/>
<dbReference type="GO" id="GO:0061630">
    <property type="term" value="F:ubiquitin protein ligase activity"/>
    <property type="evidence" value="ECO:0007669"/>
    <property type="project" value="UniProtKB-EC"/>
</dbReference>
<gene>
    <name evidence="16" type="ORF">MPDQ_007691</name>
</gene>
<feature type="transmembrane region" description="Helical" evidence="14">
    <location>
        <begin position="1361"/>
        <end position="1381"/>
    </location>
</feature>
<dbReference type="Pfam" id="PF25417">
    <property type="entry name" value="DUF7889"/>
    <property type="match status" value="1"/>
</dbReference>
<keyword evidence="17" id="KW-1185">Reference proteome</keyword>
<feature type="transmembrane region" description="Helical" evidence="14">
    <location>
        <begin position="1416"/>
        <end position="1441"/>
    </location>
</feature>
<keyword evidence="5" id="KW-0808">Transferase</keyword>
<feature type="region of interest" description="Disordered" evidence="13">
    <location>
        <begin position="531"/>
        <end position="623"/>
    </location>
</feature>
<evidence type="ECO:0000256" key="9">
    <source>
        <dbReference type="ARBA" id="ARBA00022786"/>
    </source>
</evidence>
<keyword evidence="12 14" id="KW-0472">Membrane</keyword>
<sequence length="1603" mass="177707">MDLAEKQPRPHSDLPSSSTSADSHTYANNMEAKERVIEEPDTCRICRGEGSEEEQLFYPCKCSGSIKYVHQACLVEWLSHSQKKYCELCKTPFHFTKLYDPHMPQALPTPLFIRQLSIRCFRTIVTWLRFVLVAFVWLGWLPWSMRAIWRGLFWLADGHWSDTEISRRQALGRLNQLVSNATVSVDAVMLATGSSTRTGLPSAESDASSINTISDIAEPLMLSLVKRTLSALLIPASSSSASPVNSSLSDMTTGSAKLRHPSWLSDVKFLNTLTPSPTINNILIDTLEGQLITSLIVISFILIFLIREWVVQQQPMANIAEGEREAAVQLIANNRPQREVEAPEPQREPPLPLLQGEEQSLDGEMDENVEHFPDDGEHDAQPGNSDQFDVHAVPPSLGSNDPVRLRDMYSAGSSSSLVRGVTVDDESDIGHLFGQPPNQTDSVWPGLEMFKDFWTRGNGDPEEVVRMIREEGYQEELDWVITALSRPHQQSMSTSQTFDVAGAIDAAEHDDAGIAVVGQSSQLTAQHDPSNIAIDAGSGQFSEPSNNPFADDLGTGSLLRASHEQEPPESDRPASGANEVHVNQEDHVPDGRTVDELPNTNGESENTQRNSTTNAPPAPPKSFTQRIFDWFWTDITPAGPTEENQNRDDEHVVEDPALEAPFIPVRNNQHIANARVAEEADAGPILEGAGADANDVDVIEDGDDLEGIMELIGMQGPIFGLLQNAVFSALLISFAMAIGIWLPYLWGKIAVVLLANPIQLFFGVPMAAISVVADIALDTLIGILGYIIYWVSLTFRVLVSPLSSLVPLGDWIPQSKSVTSASLSLIDASSRRLGKVVSAFFMFHESDIPMFSVISHQALKVHEARVLSVIGATFAFSKFVFYDFPLCIISLGSQGLTSAGNGFDVKDLLDLLKQSCSLGASYLVSIGRKSWLNLRTSSVASADVPLDYGLAVWDTKDRVIAIIMGYALASVIGIFYLRIAGLLSGTGHGQRIEGLVAETLRQAGGVMKVILIIGIEMFLFPLYCGSLLDLALLPLFDNASIASRMDFAASSPATSLFVHWFIGTCYMFHFALFVSMCRKIMRSGVLYFIRDPDDPTFHPVRDVLERSITTQLRKIAFSALVYGALVILCLGGVVWGLYAAFDGLLPIHMSSTAPILEFPIDLLFYNFVVPLAIRSIKPSDGFHGVFDWWFHKCARLLRLTDFFFGERRLDEEGHHVRRTWRDVLLRKQGDVERPVLDEQQKARADEQGHDAYFVRDGKYVRAPASDQVRIPKNHLVFLEVTESNEPIDGEPDPDEGLHGRANDMFTKVYIPPSFKTRIVAFIILMWLFTAATGVGVTVIPLVIGRKMISSYFPSEVSVNDVYAISTGLCMVGAVAYAVIFCRDRSAMIIERIRPFVRSPQDACLAVGGVALQGVRLVYISFAFSVLLPFLFAMVIELYVLIPLHTYFGPGEGHVIYCMQDWALGVLYLQMAIRFILWHSTSRPAAALRAIFREGWLRPNVTLATRAFILPASLLAEIAVIMPLILGFTVELAVSQWVRGDKPSIIYRYSYPVTFALGLAVWLGYLIRRQVDIWRAHIRDDVYLIGERLHNFSDKRIRDDRVSQ</sequence>
<protein>
    <recommendedName>
        <fullName evidence="4">RING-type E3 ubiquitin transferase</fullName>
        <ecNumber evidence="4">2.3.2.27</ecNumber>
    </recommendedName>
</protein>
<evidence type="ECO:0000313" key="17">
    <source>
        <dbReference type="Proteomes" id="UP000319663"/>
    </source>
</evidence>
<keyword evidence="10" id="KW-0862">Zinc</keyword>
<evidence type="ECO:0000256" key="12">
    <source>
        <dbReference type="ARBA" id="ARBA00023136"/>
    </source>
</evidence>
<feature type="compositionally biased region" description="Low complexity" evidence="13">
    <location>
        <begin position="13"/>
        <end position="25"/>
    </location>
</feature>
<keyword evidence="8" id="KW-0863">Zinc-finger</keyword>